<organism evidence="2 3">
    <name type="scientific">Exophiala oligosperma</name>
    <dbReference type="NCBI Taxonomy" id="215243"/>
    <lineage>
        <taxon>Eukaryota</taxon>
        <taxon>Fungi</taxon>
        <taxon>Dikarya</taxon>
        <taxon>Ascomycota</taxon>
        <taxon>Pezizomycotina</taxon>
        <taxon>Eurotiomycetes</taxon>
        <taxon>Chaetothyriomycetidae</taxon>
        <taxon>Chaetothyriales</taxon>
        <taxon>Herpotrichiellaceae</taxon>
        <taxon>Exophiala</taxon>
    </lineage>
</organism>
<accession>A0A0D2DNM1</accession>
<proteinExistence type="predicted"/>
<dbReference type="AlphaFoldDB" id="A0A0D2DNM1"/>
<evidence type="ECO:0000256" key="1">
    <source>
        <dbReference type="SAM" id="MobiDB-lite"/>
    </source>
</evidence>
<evidence type="ECO:0000313" key="2">
    <source>
        <dbReference type="EMBL" id="KIW44085.1"/>
    </source>
</evidence>
<protein>
    <submittedName>
        <fullName evidence="2">Uncharacterized protein</fullName>
    </submittedName>
</protein>
<dbReference type="GeneID" id="27357199"/>
<dbReference type="EMBL" id="KN847335">
    <property type="protein sequence ID" value="KIW44085.1"/>
    <property type="molecule type" value="Genomic_DNA"/>
</dbReference>
<feature type="compositionally biased region" description="Acidic residues" evidence="1">
    <location>
        <begin position="265"/>
        <end position="286"/>
    </location>
</feature>
<sequence length="617" mass="68030">MFQSPAKRRRLSDDEDYERAADTITNNNGLKTASPTRPSYLSPTKSSLSRSYPHLIERSPRRALTGLKGRSLRDEILQNKQTNTDVPESEKVPRPIDSVGRPVEGTVQDQVAEAAGKEAERTDSGTRPSPKPPSPYKSPQSRSTKQRPSRVNGSQRASHFGQDGLPPPIIMPSLVRRTSSNSQSASRPASNEPELPPTPVQLGLDPAPDRPRGLSSSSPRSSKSGSGRFSRTTRSQHLSTSSPLKPKARAPPPKAMEPLASLRDEGDEASESELEPSADEATEEVPPELQEKKSSLRSLKDELNRVKKEVGKLENVIGREQPGDDCLTLLQSLTSDNGKTLPTNTEAWPTPYHLTLFAPGNLQLKNTTEVFSRDGRPKLLHNLTASVPPPWLPNTFACTFNVVVDAEMGHVENVRMEDVLRDHNQASKAPRRGVFKWAEQRLQPGPDRLSIHRLDLAGIIWGMGKWFSATIERAKIFRQLDLQYVKLSTAKDDNLSDGDEPLKPEMAVELSPYLELTQLEMSAQIPTSKKSDVSSAVKIMLVWQLDLDWTGEAISDVSLTFSGVSTKAEKGFKDVFATLYPSKGVLNAFESVWELIHADGDDEGNPEGKTKGKRKRV</sequence>
<feature type="compositionally biased region" description="Basic residues" evidence="1">
    <location>
        <begin position="1"/>
        <end position="10"/>
    </location>
</feature>
<dbReference type="STRING" id="215243.A0A0D2DNM1"/>
<feature type="compositionally biased region" description="Polar residues" evidence="1">
    <location>
        <begin position="23"/>
        <end position="50"/>
    </location>
</feature>
<dbReference type="HOGENOM" id="CLU_029857_1_0_1"/>
<gene>
    <name evidence="2" type="ORF">PV06_05125</name>
</gene>
<keyword evidence="3" id="KW-1185">Reference proteome</keyword>
<dbReference type="RefSeq" id="XP_016264301.1">
    <property type="nucleotide sequence ID" value="XM_016406095.1"/>
</dbReference>
<dbReference type="OrthoDB" id="4160836at2759"/>
<dbReference type="VEuPathDB" id="FungiDB:PV06_05125"/>
<dbReference type="Proteomes" id="UP000053342">
    <property type="component" value="Unassembled WGS sequence"/>
</dbReference>
<feature type="compositionally biased region" description="Low complexity" evidence="1">
    <location>
        <begin position="213"/>
        <end position="235"/>
    </location>
</feature>
<feature type="compositionally biased region" description="Basic and acidic residues" evidence="1">
    <location>
        <begin position="115"/>
        <end position="124"/>
    </location>
</feature>
<name>A0A0D2DNM1_9EURO</name>
<feature type="compositionally biased region" description="Low complexity" evidence="1">
    <location>
        <begin position="176"/>
        <end position="191"/>
    </location>
</feature>
<feature type="region of interest" description="Disordered" evidence="1">
    <location>
        <begin position="1"/>
        <end position="297"/>
    </location>
</feature>
<reference evidence="2 3" key="1">
    <citation type="submission" date="2015-01" db="EMBL/GenBank/DDBJ databases">
        <title>The Genome Sequence of Exophiala oligosperma CBS72588.</title>
        <authorList>
            <consortium name="The Broad Institute Genomics Platform"/>
            <person name="Cuomo C."/>
            <person name="de Hoog S."/>
            <person name="Gorbushina A."/>
            <person name="Stielow B."/>
            <person name="Teixiera M."/>
            <person name="Abouelleil A."/>
            <person name="Chapman S.B."/>
            <person name="Priest M."/>
            <person name="Young S.K."/>
            <person name="Wortman J."/>
            <person name="Nusbaum C."/>
            <person name="Birren B."/>
        </authorList>
    </citation>
    <scope>NUCLEOTIDE SEQUENCE [LARGE SCALE GENOMIC DNA]</scope>
    <source>
        <strain evidence="2 3">CBS 72588</strain>
    </source>
</reference>
<evidence type="ECO:0000313" key="3">
    <source>
        <dbReference type="Proteomes" id="UP000053342"/>
    </source>
</evidence>